<sequence>MSRDEADAALTGLVAAHDRISAAMYWLDNHPGLTALRRPGLTGRTARVATETLHRTGVLWSRFAALGARLDQARAARAAAGNRPGAAGLRTLTTLLREPCVAAGPDGMIIETGPPTLTLPALAGDLERQAEEVRAVCARVEAAHTAVAERLTPLTTALDRARATASGLGDSGDAGAALADVEARLATAHLAALADPLGGADVTVTTRLRDLAEEVNRIATGLAGLARLRDRYPERLARLARDVDAVAAAEDRAAEVFRVVHEKILRPGLPEPPAAAEALRAHLRQIGEIQREGRWPRLADELAAAERGAATALERAGHLHEAADGLLRRRTELRGRLSAYRAKAARLGLIEDGYAATLHERAETLLYTSPCDLPAATRAVVAYQRALAGGGPEPAGIPDPPVEGGRSR</sequence>
<organism evidence="2 3">
    <name type="scientific">Catenuloplanes atrovinosus</name>
    <dbReference type="NCBI Taxonomy" id="137266"/>
    <lineage>
        <taxon>Bacteria</taxon>
        <taxon>Bacillati</taxon>
        <taxon>Actinomycetota</taxon>
        <taxon>Actinomycetes</taxon>
        <taxon>Micromonosporales</taxon>
        <taxon>Micromonosporaceae</taxon>
        <taxon>Catenuloplanes</taxon>
    </lineage>
</organism>
<proteinExistence type="predicted"/>
<name>A0AAE3YL69_9ACTN</name>
<evidence type="ECO:0000313" key="3">
    <source>
        <dbReference type="Proteomes" id="UP001183643"/>
    </source>
</evidence>
<dbReference type="EMBL" id="JAVDYB010000001">
    <property type="protein sequence ID" value="MDR7275869.1"/>
    <property type="molecule type" value="Genomic_DNA"/>
</dbReference>
<reference evidence="2" key="1">
    <citation type="submission" date="2023-07" db="EMBL/GenBank/DDBJ databases">
        <title>Sequencing the genomes of 1000 actinobacteria strains.</title>
        <authorList>
            <person name="Klenk H.-P."/>
        </authorList>
    </citation>
    <scope>NUCLEOTIDE SEQUENCE</scope>
    <source>
        <strain evidence="2">DSM 44707</strain>
    </source>
</reference>
<feature type="region of interest" description="Disordered" evidence="1">
    <location>
        <begin position="388"/>
        <end position="408"/>
    </location>
</feature>
<evidence type="ECO:0000313" key="2">
    <source>
        <dbReference type="EMBL" id="MDR7275869.1"/>
    </source>
</evidence>
<evidence type="ECO:0000256" key="1">
    <source>
        <dbReference type="SAM" id="MobiDB-lite"/>
    </source>
</evidence>
<comment type="caution">
    <text evidence="2">The sequence shown here is derived from an EMBL/GenBank/DDBJ whole genome shotgun (WGS) entry which is preliminary data.</text>
</comment>
<dbReference type="RefSeq" id="WP_310367379.1">
    <property type="nucleotide sequence ID" value="NZ_JAVDYB010000001.1"/>
</dbReference>
<gene>
    <name evidence="2" type="ORF">J2S41_002647</name>
</gene>
<dbReference type="AlphaFoldDB" id="A0AAE3YL69"/>
<protein>
    <submittedName>
        <fullName evidence="2">Uncharacterized protein</fullName>
    </submittedName>
</protein>
<keyword evidence="3" id="KW-1185">Reference proteome</keyword>
<accession>A0AAE3YL69</accession>
<dbReference type="Proteomes" id="UP001183643">
    <property type="component" value="Unassembled WGS sequence"/>
</dbReference>